<evidence type="ECO:0000313" key="4">
    <source>
        <dbReference type="Proteomes" id="UP000619238"/>
    </source>
</evidence>
<gene>
    <name evidence="3" type="ORF">H2O64_12520</name>
</gene>
<dbReference type="EMBL" id="JACGWS010000007">
    <property type="protein sequence ID" value="MBC8755493.1"/>
    <property type="molecule type" value="Genomic_DNA"/>
</dbReference>
<protein>
    <submittedName>
        <fullName evidence="3">Histidine kinase</fullName>
    </submittedName>
</protein>
<dbReference type="InterPro" id="IPR010559">
    <property type="entry name" value="Sig_transdc_His_kin_internal"/>
</dbReference>
<keyword evidence="3" id="KW-0418">Kinase</keyword>
<comment type="caution">
    <text evidence="3">The sequence shown here is derived from an EMBL/GenBank/DDBJ whole genome shotgun (WGS) entry which is preliminary data.</text>
</comment>
<dbReference type="PANTHER" id="PTHR34220:SF7">
    <property type="entry name" value="SENSOR HISTIDINE KINASE YPDA"/>
    <property type="match status" value="1"/>
</dbReference>
<sequence>MATTKKVNTLIFWILQFVGWGFITSANIWAKIFLVSPDKVKPEYFFFEGLIFITLGITLTTLFRNYLKRIDFIANQNQKNYIKAFIAFGLASCIFSGILLVSAYYMFQYLHEESNDFTLLEIFSTTLNVSIFIFFWSVIYVVIKSLARLRKNKIDRLKLEAALKDSQLNTLKGQLNPHFMFNSLNNIRGLMLEDVDKARDMLTRLSEMLRYSLNMNNVDAIRIEEELEIVDNYIALSKIQLEDRLTYQQEIKQELKQIKIPPMILQMLVENAIKHGISDQKNGGKITLIITDNNEKIILQVNNTGTLKADTDSTRIGLDNIKKRLELLYGDTAQFRLKEVENEVHAIIQIPLV</sequence>
<feature type="transmembrane region" description="Helical" evidence="1">
    <location>
        <begin position="44"/>
        <end position="63"/>
    </location>
</feature>
<feature type="transmembrane region" description="Helical" evidence="1">
    <location>
        <begin position="119"/>
        <end position="143"/>
    </location>
</feature>
<name>A0ABR7QAB9_9FLAO</name>
<reference evidence="3 4" key="1">
    <citation type="submission" date="2020-07" db="EMBL/GenBank/DDBJ databases">
        <title>Description of Kordia aestuariivivens sp. nov., isolated from a tidal flat.</title>
        <authorList>
            <person name="Park S."/>
            <person name="Yoon J.-H."/>
        </authorList>
    </citation>
    <scope>NUCLEOTIDE SEQUENCE [LARGE SCALE GENOMIC DNA]</scope>
    <source>
        <strain evidence="3 4">YSTF-M3</strain>
    </source>
</reference>
<keyword evidence="4" id="KW-1185">Reference proteome</keyword>
<dbReference type="GO" id="GO:0016301">
    <property type="term" value="F:kinase activity"/>
    <property type="evidence" value="ECO:0007669"/>
    <property type="project" value="UniProtKB-KW"/>
</dbReference>
<keyword evidence="3" id="KW-0808">Transferase</keyword>
<dbReference type="SUPFAM" id="SSF55874">
    <property type="entry name" value="ATPase domain of HSP90 chaperone/DNA topoisomerase II/histidine kinase"/>
    <property type="match status" value="1"/>
</dbReference>
<keyword evidence="1" id="KW-0812">Transmembrane</keyword>
<evidence type="ECO:0000256" key="1">
    <source>
        <dbReference type="SAM" id="Phobius"/>
    </source>
</evidence>
<dbReference type="InterPro" id="IPR050640">
    <property type="entry name" value="Bact_2-comp_sensor_kinase"/>
</dbReference>
<organism evidence="3 4">
    <name type="scientific">Kordia aestuariivivens</name>
    <dbReference type="NCBI Taxonomy" id="2759037"/>
    <lineage>
        <taxon>Bacteria</taxon>
        <taxon>Pseudomonadati</taxon>
        <taxon>Bacteroidota</taxon>
        <taxon>Flavobacteriia</taxon>
        <taxon>Flavobacteriales</taxon>
        <taxon>Flavobacteriaceae</taxon>
        <taxon>Kordia</taxon>
    </lineage>
</organism>
<dbReference type="Gene3D" id="3.30.565.10">
    <property type="entry name" value="Histidine kinase-like ATPase, C-terminal domain"/>
    <property type="match status" value="1"/>
</dbReference>
<dbReference type="PANTHER" id="PTHR34220">
    <property type="entry name" value="SENSOR HISTIDINE KINASE YPDA"/>
    <property type="match status" value="1"/>
</dbReference>
<keyword evidence="1" id="KW-0472">Membrane</keyword>
<dbReference type="InterPro" id="IPR036890">
    <property type="entry name" value="HATPase_C_sf"/>
</dbReference>
<feature type="transmembrane region" description="Helical" evidence="1">
    <location>
        <begin position="12"/>
        <end position="32"/>
    </location>
</feature>
<dbReference type="Proteomes" id="UP000619238">
    <property type="component" value="Unassembled WGS sequence"/>
</dbReference>
<dbReference type="RefSeq" id="WP_187562545.1">
    <property type="nucleotide sequence ID" value="NZ_JACGWS010000007.1"/>
</dbReference>
<evidence type="ECO:0000313" key="3">
    <source>
        <dbReference type="EMBL" id="MBC8755493.1"/>
    </source>
</evidence>
<feature type="transmembrane region" description="Helical" evidence="1">
    <location>
        <begin position="84"/>
        <end position="107"/>
    </location>
</feature>
<keyword evidence="1" id="KW-1133">Transmembrane helix</keyword>
<proteinExistence type="predicted"/>
<feature type="domain" description="Signal transduction histidine kinase internal region" evidence="2">
    <location>
        <begin position="167"/>
        <end position="245"/>
    </location>
</feature>
<accession>A0ABR7QAB9</accession>
<evidence type="ECO:0000259" key="2">
    <source>
        <dbReference type="Pfam" id="PF06580"/>
    </source>
</evidence>
<dbReference type="Pfam" id="PF06580">
    <property type="entry name" value="His_kinase"/>
    <property type="match status" value="1"/>
</dbReference>